<comment type="caution">
    <text evidence="1">The sequence shown here is derived from an EMBL/GenBank/DDBJ whole genome shotgun (WGS) entry which is preliminary data.</text>
</comment>
<name>A0A921F084_9LACO</name>
<organism evidence="1 2">
    <name type="scientific">Levilactobacillus hammesii</name>
    <dbReference type="NCBI Taxonomy" id="267633"/>
    <lineage>
        <taxon>Bacteria</taxon>
        <taxon>Bacillati</taxon>
        <taxon>Bacillota</taxon>
        <taxon>Bacilli</taxon>
        <taxon>Lactobacillales</taxon>
        <taxon>Lactobacillaceae</taxon>
        <taxon>Levilactobacillus</taxon>
    </lineage>
</organism>
<gene>
    <name evidence="1" type="ORF">K8U88_02425</name>
</gene>
<dbReference type="EMBL" id="DYXN01000032">
    <property type="protein sequence ID" value="HJE86419.1"/>
    <property type="molecule type" value="Genomic_DNA"/>
</dbReference>
<feature type="non-terminal residue" evidence="1">
    <location>
        <position position="1"/>
    </location>
</feature>
<proteinExistence type="predicted"/>
<dbReference type="AlphaFoldDB" id="A0A921F084"/>
<reference evidence="1" key="1">
    <citation type="journal article" date="2021" name="PeerJ">
        <title>Extensive microbial diversity within the chicken gut microbiome revealed by metagenomics and culture.</title>
        <authorList>
            <person name="Gilroy R."/>
            <person name="Ravi A."/>
            <person name="Getino M."/>
            <person name="Pursley I."/>
            <person name="Horton D.L."/>
            <person name="Alikhan N.F."/>
            <person name="Baker D."/>
            <person name="Gharbi K."/>
            <person name="Hall N."/>
            <person name="Watson M."/>
            <person name="Adriaenssens E.M."/>
            <person name="Foster-Nyarko E."/>
            <person name="Jarju S."/>
            <person name="Secka A."/>
            <person name="Antonio M."/>
            <person name="Oren A."/>
            <person name="Chaudhuri R.R."/>
            <person name="La Ragione R."/>
            <person name="Hildebrand F."/>
            <person name="Pallen M.J."/>
        </authorList>
    </citation>
    <scope>NUCLEOTIDE SEQUENCE</scope>
    <source>
        <strain evidence="1">CHK173-2145</strain>
    </source>
</reference>
<sequence length="154" mass="17653">FAKFGLERGGQDGPSLRNGLFPRFEPKARVSKTPVSKQNTWKLPRLRPNLTHSRLHEVSKLAERGHSSDVIARSVVFNHRNRNLWQPQMVLITRLMAVSFVSWGLEHACELSIFSHLIHHQKDSPVGDHTDVYNQRDRHRGVLAFCGGQKALFR</sequence>
<evidence type="ECO:0000313" key="1">
    <source>
        <dbReference type="EMBL" id="HJE86419.1"/>
    </source>
</evidence>
<accession>A0A921F084</accession>
<reference evidence="1" key="2">
    <citation type="submission" date="2021-09" db="EMBL/GenBank/DDBJ databases">
        <authorList>
            <person name="Gilroy R."/>
        </authorList>
    </citation>
    <scope>NUCLEOTIDE SEQUENCE</scope>
    <source>
        <strain evidence="1">CHK173-2145</strain>
    </source>
</reference>
<protein>
    <submittedName>
        <fullName evidence="1">Uncharacterized protein</fullName>
    </submittedName>
</protein>
<evidence type="ECO:0000313" key="2">
    <source>
        <dbReference type="Proteomes" id="UP000721920"/>
    </source>
</evidence>
<dbReference type="Proteomes" id="UP000721920">
    <property type="component" value="Unassembled WGS sequence"/>
</dbReference>